<dbReference type="SMART" id="SM00989">
    <property type="entry name" value="V4R"/>
    <property type="match status" value="1"/>
</dbReference>
<evidence type="ECO:0000259" key="2">
    <source>
        <dbReference type="SMART" id="SM00989"/>
    </source>
</evidence>
<name>A0A1G8EHV1_9BACI</name>
<dbReference type="STRING" id="568899.SAMN05192534_109106"/>
<dbReference type="Pfam" id="PF17853">
    <property type="entry name" value="GGDEF_2"/>
    <property type="match status" value="1"/>
</dbReference>
<dbReference type="InterPro" id="IPR004096">
    <property type="entry name" value="V4R"/>
</dbReference>
<reference evidence="3 4" key="1">
    <citation type="submission" date="2016-10" db="EMBL/GenBank/DDBJ databases">
        <authorList>
            <person name="de Groot N.N."/>
        </authorList>
    </citation>
    <scope>NUCLEOTIDE SEQUENCE [LARGE SCALE GENOMIC DNA]</scope>
    <source>
        <strain evidence="3 4">DSM 21632</strain>
    </source>
</reference>
<accession>A0A1G8EHV1</accession>
<dbReference type="AlphaFoldDB" id="A0A1G8EHV1"/>
<evidence type="ECO:0000313" key="4">
    <source>
        <dbReference type="Proteomes" id="UP000199163"/>
    </source>
</evidence>
<dbReference type="PANTHER" id="PTHR33744">
    <property type="entry name" value="CARBOHYDRATE DIACID REGULATOR"/>
    <property type="match status" value="1"/>
</dbReference>
<dbReference type="Proteomes" id="UP000199163">
    <property type="component" value="Unassembled WGS sequence"/>
</dbReference>
<dbReference type="Gene3D" id="3.30.1380.20">
    <property type="entry name" value="Trafficking protein particle complex subunit 3"/>
    <property type="match status" value="1"/>
</dbReference>
<dbReference type="Gene3D" id="1.10.10.2840">
    <property type="entry name" value="PucR C-terminal helix-turn-helix domain"/>
    <property type="match status" value="1"/>
</dbReference>
<dbReference type="InterPro" id="IPR042070">
    <property type="entry name" value="PucR_C-HTH_sf"/>
</dbReference>
<dbReference type="PANTHER" id="PTHR33744:SF1">
    <property type="entry name" value="DNA-BINDING TRANSCRIPTIONAL ACTIVATOR ADER"/>
    <property type="match status" value="1"/>
</dbReference>
<dbReference type="EMBL" id="FNDK01000009">
    <property type="protein sequence ID" value="SDH69505.1"/>
    <property type="molecule type" value="Genomic_DNA"/>
</dbReference>
<feature type="domain" description="4-vinyl reductase 4VR" evidence="2">
    <location>
        <begin position="121"/>
        <end position="183"/>
    </location>
</feature>
<evidence type="ECO:0000313" key="3">
    <source>
        <dbReference type="EMBL" id="SDH69505.1"/>
    </source>
</evidence>
<dbReference type="InterPro" id="IPR010523">
    <property type="entry name" value="XylR_N"/>
</dbReference>
<dbReference type="InterPro" id="IPR041522">
    <property type="entry name" value="CdaR_GGDEF"/>
</dbReference>
<comment type="similarity">
    <text evidence="1">Belongs to the CdaR family.</text>
</comment>
<keyword evidence="4" id="KW-1185">Reference proteome</keyword>
<dbReference type="SUPFAM" id="SSF111126">
    <property type="entry name" value="Ligand-binding domain in the NO signalling and Golgi transport"/>
    <property type="match status" value="1"/>
</dbReference>
<dbReference type="InterPro" id="IPR024096">
    <property type="entry name" value="NO_sig/Golgi_transp_ligand-bd"/>
</dbReference>
<dbReference type="Pfam" id="PF02830">
    <property type="entry name" value="V4R"/>
    <property type="match status" value="1"/>
</dbReference>
<dbReference type="RefSeq" id="WP_091273258.1">
    <property type="nucleotide sequence ID" value="NZ_FNDK01000009.1"/>
</dbReference>
<dbReference type="Pfam" id="PF13556">
    <property type="entry name" value="HTH_30"/>
    <property type="match status" value="1"/>
</dbReference>
<dbReference type="OrthoDB" id="154713at2"/>
<organism evidence="3 4">
    <name type="scientific">Alteribacillus persepolensis</name>
    <dbReference type="NCBI Taxonomy" id="568899"/>
    <lineage>
        <taxon>Bacteria</taxon>
        <taxon>Bacillati</taxon>
        <taxon>Bacillota</taxon>
        <taxon>Bacilli</taxon>
        <taxon>Bacillales</taxon>
        <taxon>Bacillaceae</taxon>
        <taxon>Alteribacillus</taxon>
    </lineage>
</organism>
<sequence length="630" mass="71857">MAINREVILSDLLHITQDDGFLYTNNERAVITSTSAFSTLQHDLIENIGIERLQTFFFKFGYHLGEEDAKKVAANEALSMVEKIARGPVIHSLKGYAKSEITETDLETQGNKTISLCCKGMWQHSFEAEQYVKKFGFSERPVCHSLSGYASGFVSFLLGEKVFFKELQCEGQGAPCCKWEGRLVSDWQEESKEYFSYSKELPVLKELEQTNEQLLHEKNNLSIVTRIHQDLTDELIKGSTLATIVKKVNEQIHLPIIVEDKRRQLLASSGIALEDYHLIKSHFDEFLKSGQTIMKTRLLHCGNGTRLVAPIFLLGKIVGYCSFLYDGEEAMNQDIDSMLIGKLASVCSLTFLKEKIELDSMERAKSYFFEEIISGKYASKQEIIRKADYFQLDLADRYYVINMKYKFAKKCEEKELTIHKNIYESVSDFFNRKSINILIDQETDSLFLLITEKQLNNQNIVKLARSLVSCVKKEIKHALFLVGISSLNSDIMEANVALNEARAAVRLSSRDKCITNFSELGMIGVLINEKNEKAIRKIIKDTLGILYEDLDSNKITLMETLYHFLVNGGNLEQTADDLALSVSGLRYRLNKITELLGHDLRDPQLQFQLLLALKAVRIIDYELIVNQVER</sequence>
<gene>
    <name evidence="3" type="ORF">SAMN05192534_109106</name>
</gene>
<protein>
    <submittedName>
        <fullName evidence="3">V4R domain-containing protein</fullName>
    </submittedName>
</protein>
<dbReference type="InterPro" id="IPR025736">
    <property type="entry name" value="PucR_C-HTH_dom"/>
</dbReference>
<evidence type="ECO:0000256" key="1">
    <source>
        <dbReference type="ARBA" id="ARBA00006754"/>
    </source>
</evidence>
<dbReference type="InterPro" id="IPR051448">
    <property type="entry name" value="CdaR-like_regulators"/>
</dbReference>
<dbReference type="Pfam" id="PF06505">
    <property type="entry name" value="XylR_N"/>
    <property type="match status" value="1"/>
</dbReference>
<proteinExistence type="inferred from homology"/>